<proteinExistence type="predicted"/>
<sequence>MKLGFVDGSTPKPAEGSEEYDQWVRTDSLVLSWILNSISKDIVESFLYVDTARDLWLEIEERYGVSNGPLVYQLQREIASATQGTLSVSAYFAKLKTLWDELGCLLKPEVGAVTEQGTLQQRDHLMQFLMGLNDTFESIRGQILMLEPLPTATKAYAMVKGFQGGRQIGAKNQWRKKTAQEKKSQVCIHCGKSGHLKESCFEIFGYPDWYKNLMEQRKGGGIGSSRAFNATADQTSGHESVQNAMDGEAVAELIRRELRRLMDENSSETLNGTRLTEFEDFAGRLLGKLYILDENSFKTDLFDVSLKENMELGLAIKSLDVNLWHKRLGHSSANVLGHLQFLNEIKTPLELCEICPLAKQPRDVVFHEGVFPYSEKQLDPVTCPLPICLDDTNSVPLNPDVNNKETLANAPIELPDTTIETDSCIDAHSKQKLRRSSRISVKPSWMQDFQCNYTTISDSPPLITACSSLHTCFLASLTKLQEPRSYQQACKSAEWRQAMQIELDALHKNNT</sequence>
<organism evidence="3">
    <name type="scientific">Sesamum radiatum</name>
    <name type="common">Black benniseed</name>
    <dbReference type="NCBI Taxonomy" id="300843"/>
    <lineage>
        <taxon>Eukaryota</taxon>
        <taxon>Viridiplantae</taxon>
        <taxon>Streptophyta</taxon>
        <taxon>Embryophyta</taxon>
        <taxon>Tracheophyta</taxon>
        <taxon>Spermatophyta</taxon>
        <taxon>Magnoliopsida</taxon>
        <taxon>eudicotyledons</taxon>
        <taxon>Gunneridae</taxon>
        <taxon>Pentapetalae</taxon>
        <taxon>asterids</taxon>
        <taxon>lamiids</taxon>
        <taxon>Lamiales</taxon>
        <taxon>Pedaliaceae</taxon>
        <taxon>Sesamum</taxon>
    </lineage>
</organism>
<dbReference type="EMBL" id="JACGWJ010000006">
    <property type="protein sequence ID" value="KAL0412865.1"/>
    <property type="molecule type" value="Genomic_DNA"/>
</dbReference>
<dbReference type="GO" id="GO:0008270">
    <property type="term" value="F:zinc ion binding"/>
    <property type="evidence" value="ECO:0007669"/>
    <property type="project" value="UniProtKB-KW"/>
</dbReference>
<reference evidence="3" key="2">
    <citation type="journal article" date="2024" name="Plant">
        <title>Genomic evolution and insights into agronomic trait innovations of Sesamum species.</title>
        <authorList>
            <person name="Miao H."/>
            <person name="Wang L."/>
            <person name="Qu L."/>
            <person name="Liu H."/>
            <person name="Sun Y."/>
            <person name="Le M."/>
            <person name="Wang Q."/>
            <person name="Wei S."/>
            <person name="Zheng Y."/>
            <person name="Lin W."/>
            <person name="Duan Y."/>
            <person name="Cao H."/>
            <person name="Xiong S."/>
            <person name="Wang X."/>
            <person name="Wei L."/>
            <person name="Li C."/>
            <person name="Ma Q."/>
            <person name="Ju M."/>
            <person name="Zhao R."/>
            <person name="Li G."/>
            <person name="Mu C."/>
            <person name="Tian Q."/>
            <person name="Mei H."/>
            <person name="Zhang T."/>
            <person name="Gao T."/>
            <person name="Zhang H."/>
        </authorList>
    </citation>
    <scope>NUCLEOTIDE SEQUENCE</scope>
    <source>
        <strain evidence="3">G02</strain>
    </source>
</reference>
<protein>
    <recommendedName>
        <fullName evidence="2">CCHC-type domain-containing protein</fullName>
    </recommendedName>
</protein>
<dbReference type="PROSITE" id="PS50158">
    <property type="entry name" value="ZF_CCHC"/>
    <property type="match status" value="1"/>
</dbReference>
<dbReference type="GO" id="GO:0003676">
    <property type="term" value="F:nucleic acid binding"/>
    <property type="evidence" value="ECO:0007669"/>
    <property type="project" value="InterPro"/>
</dbReference>
<dbReference type="InterPro" id="IPR025724">
    <property type="entry name" value="GAG-pre-integrase_dom"/>
</dbReference>
<name>A0AAW2U7H0_SESRA</name>
<gene>
    <name evidence="3" type="ORF">Sradi_1488200</name>
</gene>
<dbReference type="PANTHER" id="PTHR37610:SF40">
    <property type="entry name" value="OS01G0909600 PROTEIN"/>
    <property type="match status" value="1"/>
</dbReference>
<keyword evidence="1" id="KW-0862">Zinc</keyword>
<feature type="domain" description="CCHC-type" evidence="2">
    <location>
        <begin position="187"/>
        <end position="200"/>
    </location>
</feature>
<dbReference type="InterPro" id="IPR001878">
    <property type="entry name" value="Znf_CCHC"/>
</dbReference>
<accession>A0AAW2U7H0</accession>
<evidence type="ECO:0000313" key="3">
    <source>
        <dbReference type="EMBL" id="KAL0412865.1"/>
    </source>
</evidence>
<comment type="caution">
    <text evidence="3">The sequence shown here is derived from an EMBL/GenBank/DDBJ whole genome shotgun (WGS) entry which is preliminary data.</text>
</comment>
<keyword evidence="1" id="KW-0863">Zinc-finger</keyword>
<dbReference type="AlphaFoldDB" id="A0AAW2U7H0"/>
<evidence type="ECO:0000256" key="1">
    <source>
        <dbReference type="PROSITE-ProRule" id="PRU00047"/>
    </source>
</evidence>
<keyword evidence="1" id="KW-0479">Metal-binding</keyword>
<dbReference type="PANTHER" id="PTHR37610">
    <property type="entry name" value="CCHC-TYPE DOMAIN-CONTAINING PROTEIN"/>
    <property type="match status" value="1"/>
</dbReference>
<evidence type="ECO:0000259" key="2">
    <source>
        <dbReference type="PROSITE" id="PS50158"/>
    </source>
</evidence>
<dbReference type="Pfam" id="PF13976">
    <property type="entry name" value="gag_pre-integrs"/>
    <property type="match status" value="1"/>
</dbReference>
<reference evidence="3" key="1">
    <citation type="submission" date="2020-06" db="EMBL/GenBank/DDBJ databases">
        <authorList>
            <person name="Li T."/>
            <person name="Hu X."/>
            <person name="Zhang T."/>
            <person name="Song X."/>
            <person name="Zhang H."/>
            <person name="Dai N."/>
            <person name="Sheng W."/>
            <person name="Hou X."/>
            <person name="Wei L."/>
        </authorList>
    </citation>
    <scope>NUCLEOTIDE SEQUENCE</scope>
    <source>
        <strain evidence="3">G02</strain>
        <tissue evidence="3">Leaf</tissue>
    </source>
</reference>